<dbReference type="Gene3D" id="3.10.129.10">
    <property type="entry name" value="Hotdog Thioesterase"/>
    <property type="match status" value="1"/>
</dbReference>
<dbReference type="InterPro" id="IPR029069">
    <property type="entry name" value="HotDog_dom_sf"/>
</dbReference>
<name>A0A3A8A6H9_9HYPH</name>
<accession>A0A3A8A6H9</accession>
<dbReference type="OrthoDB" id="7204167at2"/>
<proteinExistence type="predicted"/>
<dbReference type="RefSeq" id="WP_109767672.1">
    <property type="nucleotide sequence ID" value="NZ_QFWV02000009.1"/>
</dbReference>
<evidence type="ECO:0000313" key="1">
    <source>
        <dbReference type="EMBL" id="RKF05466.1"/>
    </source>
</evidence>
<dbReference type="AlphaFoldDB" id="A0A3A8A6H9"/>
<gene>
    <name evidence="1" type="ORF">DEM25_016925</name>
</gene>
<reference evidence="1 2" key="1">
    <citation type="journal article" date="2018" name="Int. J. Syst. Bacteriol.">
        <title>Oceaniradius stylonemae gen. nov., sp. nov., isolated from a red alga, Stylonema cornu-cervi.</title>
        <authorList>
            <person name="Jeong S."/>
        </authorList>
    </citation>
    <scope>NUCLEOTIDE SEQUENCE [LARGE SCALE GENOMIC DNA]</scope>
    <source>
        <strain evidence="1 2">StC1</strain>
    </source>
</reference>
<dbReference type="SUPFAM" id="SSF54637">
    <property type="entry name" value="Thioesterase/thiol ester dehydrase-isomerase"/>
    <property type="match status" value="1"/>
</dbReference>
<evidence type="ECO:0000313" key="2">
    <source>
        <dbReference type="Proteomes" id="UP000246132"/>
    </source>
</evidence>
<comment type="caution">
    <text evidence="1">The sequence shown here is derived from an EMBL/GenBank/DDBJ whole genome shotgun (WGS) entry which is preliminary data.</text>
</comment>
<dbReference type="Pfam" id="PF13279">
    <property type="entry name" value="4HBT_2"/>
    <property type="match status" value="1"/>
</dbReference>
<sequence>MDDGVFEHEIRVGWGDCDPARIAYTGKLPMFALEAIEAWWEHHLGGGWYQMELDRGVGTPFVHMSLNFRSPVTPRHRLKCKVRPTRLGETSIAFRVEAFQDGTLSFEGDFVCVFAVPIELKKTPPPDDIRAIVEERIRAGANAAAGQ</sequence>
<protein>
    <submittedName>
        <fullName evidence="1">Acyl-CoA thioesterase</fullName>
    </submittedName>
</protein>
<organism evidence="1 2">
    <name type="scientific">Oceaniradius stylonematis</name>
    <dbReference type="NCBI Taxonomy" id="2184161"/>
    <lineage>
        <taxon>Bacteria</taxon>
        <taxon>Pseudomonadati</taxon>
        <taxon>Pseudomonadota</taxon>
        <taxon>Alphaproteobacteria</taxon>
        <taxon>Hyphomicrobiales</taxon>
        <taxon>Ahrensiaceae</taxon>
        <taxon>Oceaniradius</taxon>
    </lineage>
</organism>
<dbReference type="EMBL" id="QFWV02000009">
    <property type="protein sequence ID" value="RKF05466.1"/>
    <property type="molecule type" value="Genomic_DNA"/>
</dbReference>
<dbReference type="Proteomes" id="UP000246132">
    <property type="component" value="Unassembled WGS sequence"/>
</dbReference>
<keyword evidence="2" id="KW-1185">Reference proteome</keyword>
<dbReference type="CDD" id="cd00586">
    <property type="entry name" value="4HBT"/>
    <property type="match status" value="1"/>
</dbReference>